<dbReference type="SUPFAM" id="SSF53098">
    <property type="entry name" value="Ribonuclease H-like"/>
    <property type="match status" value="1"/>
</dbReference>
<keyword evidence="2" id="KW-0378">Hydrolase</keyword>
<keyword evidence="3" id="KW-0269">Exonuclease</keyword>
<reference evidence="4" key="1">
    <citation type="submission" date="2020-11" db="EMBL/GenBank/DDBJ databases">
        <authorList>
            <person name="Tran Van P."/>
        </authorList>
    </citation>
    <scope>NUCLEOTIDE SEQUENCE</scope>
</reference>
<dbReference type="InterPro" id="IPR012337">
    <property type="entry name" value="RNaseH-like_sf"/>
</dbReference>
<dbReference type="PANTHER" id="PTHR23044:SF61">
    <property type="entry name" value="3'-5' EXORIBONUCLEASE 1-RELATED"/>
    <property type="match status" value="1"/>
</dbReference>
<dbReference type="SMART" id="SM00479">
    <property type="entry name" value="EXOIII"/>
    <property type="match status" value="1"/>
</dbReference>
<dbReference type="Pfam" id="PF00929">
    <property type="entry name" value="RNase_T"/>
    <property type="match status" value="1"/>
</dbReference>
<organism evidence="4">
    <name type="scientific">Cyprideis torosa</name>
    <dbReference type="NCBI Taxonomy" id="163714"/>
    <lineage>
        <taxon>Eukaryota</taxon>
        <taxon>Metazoa</taxon>
        <taxon>Ecdysozoa</taxon>
        <taxon>Arthropoda</taxon>
        <taxon>Crustacea</taxon>
        <taxon>Oligostraca</taxon>
        <taxon>Ostracoda</taxon>
        <taxon>Podocopa</taxon>
        <taxon>Podocopida</taxon>
        <taxon>Cytherocopina</taxon>
        <taxon>Cytheroidea</taxon>
        <taxon>Cytherideidae</taxon>
        <taxon>Cyprideis</taxon>
    </lineage>
</organism>
<proteinExistence type="predicted"/>
<dbReference type="PANTHER" id="PTHR23044">
    <property type="entry name" value="3'-5' EXONUCLEASE ERI1-RELATED"/>
    <property type="match status" value="1"/>
</dbReference>
<dbReference type="InterPro" id="IPR047201">
    <property type="entry name" value="ERI-1_3'hExo-like"/>
</dbReference>
<dbReference type="InterPro" id="IPR051274">
    <property type="entry name" value="3-5_Exoribonuclease"/>
</dbReference>
<name>A0A7R8W2P7_9CRUS</name>
<evidence type="ECO:0000256" key="3">
    <source>
        <dbReference type="ARBA" id="ARBA00022839"/>
    </source>
</evidence>
<evidence type="ECO:0000313" key="4">
    <source>
        <dbReference type="EMBL" id="CAD7223704.1"/>
    </source>
</evidence>
<dbReference type="AlphaFoldDB" id="A0A7R8W2P7"/>
<gene>
    <name evidence="4" type="ORF">CTOB1V02_LOCUS1684</name>
</gene>
<dbReference type="InterPro" id="IPR036397">
    <property type="entry name" value="RNaseH_sf"/>
</dbReference>
<accession>A0A7R8W2P7</accession>
<dbReference type="GO" id="GO:0000175">
    <property type="term" value="F:3'-5'-RNA exonuclease activity"/>
    <property type="evidence" value="ECO:0007669"/>
    <property type="project" value="InterPro"/>
</dbReference>
<dbReference type="InterPro" id="IPR013520">
    <property type="entry name" value="Ribonucl_H"/>
</dbReference>
<dbReference type="EMBL" id="OB660242">
    <property type="protein sequence ID" value="CAD7223704.1"/>
    <property type="molecule type" value="Genomic_DNA"/>
</dbReference>
<dbReference type="Gene3D" id="3.30.420.10">
    <property type="entry name" value="Ribonuclease H-like superfamily/Ribonuclease H"/>
    <property type="match status" value="2"/>
</dbReference>
<keyword evidence="1" id="KW-0540">Nuclease</keyword>
<dbReference type="OrthoDB" id="448399at2759"/>
<dbReference type="CDD" id="cd06133">
    <property type="entry name" value="ERI-1_3'hExo_like"/>
    <property type="match status" value="1"/>
</dbReference>
<evidence type="ECO:0000256" key="2">
    <source>
        <dbReference type="ARBA" id="ARBA00022801"/>
    </source>
</evidence>
<dbReference type="GO" id="GO:0003676">
    <property type="term" value="F:nucleic acid binding"/>
    <property type="evidence" value="ECO:0007669"/>
    <property type="project" value="InterPro"/>
</dbReference>
<protein>
    <submittedName>
        <fullName evidence="4">Uncharacterized protein</fullName>
    </submittedName>
</protein>
<sequence length="221" mass="24298">QEVLLRRLKSVFAHRSGVPPSSPAGLYFDAYIVVDFEATCSESTYGPPGAASLGDTKVEKEEQEIIEFPACLIDCERLEITDTFHKFVQPVLNRKLTPYCTTLTGISQAQVDAAETFPVVLAQFEGWLKSHGLLHKSKKFVLVTDGPSDVADFLFNSCMVKLTEMLTAVGLPLVGRLHSGIDDTKNIAALALYTLLDGCQLRPNQRIDLNVDPITKKVSEI</sequence>
<feature type="non-terminal residue" evidence="4">
    <location>
        <position position="1"/>
    </location>
</feature>
<evidence type="ECO:0000256" key="1">
    <source>
        <dbReference type="ARBA" id="ARBA00022722"/>
    </source>
</evidence>